<dbReference type="GO" id="GO:0015413">
    <property type="term" value="F:ABC-type nickel transporter activity"/>
    <property type="evidence" value="ECO:0007669"/>
    <property type="project" value="InterPro"/>
</dbReference>
<feature type="domain" description="ABC transporter" evidence="6">
    <location>
        <begin position="12"/>
        <end position="261"/>
    </location>
</feature>
<keyword evidence="4 7" id="KW-0067">ATP-binding</keyword>
<dbReference type="InterPro" id="IPR050319">
    <property type="entry name" value="ABC_transp_ATP-bind"/>
</dbReference>
<dbReference type="GO" id="GO:0005886">
    <property type="term" value="C:plasma membrane"/>
    <property type="evidence" value="ECO:0007669"/>
    <property type="project" value="InterPro"/>
</dbReference>
<reference evidence="7" key="1">
    <citation type="submission" date="2023-07" db="EMBL/GenBank/DDBJ databases">
        <title>Sorghum-associated microbial communities from plants grown in Nebraska, USA.</title>
        <authorList>
            <person name="Schachtman D."/>
        </authorList>
    </citation>
    <scope>NUCLEOTIDE SEQUENCE</scope>
    <source>
        <strain evidence="7">BE80</strain>
    </source>
</reference>
<dbReference type="CDD" id="cd03257">
    <property type="entry name" value="ABC_NikE_OppD_transporters"/>
    <property type="match status" value="1"/>
</dbReference>
<organism evidence="7 8">
    <name type="scientific">Paenibacillus amylolyticus</name>
    <dbReference type="NCBI Taxonomy" id="1451"/>
    <lineage>
        <taxon>Bacteria</taxon>
        <taxon>Bacillati</taxon>
        <taxon>Bacillota</taxon>
        <taxon>Bacilli</taxon>
        <taxon>Bacillales</taxon>
        <taxon>Paenibacillaceae</taxon>
        <taxon>Paenibacillus</taxon>
    </lineage>
</organism>
<keyword evidence="1" id="KW-0813">Transport</keyword>
<keyword evidence="2" id="KW-0533">Nickel</keyword>
<dbReference type="SUPFAM" id="SSF52540">
    <property type="entry name" value="P-loop containing nucleoside triphosphate hydrolases"/>
    <property type="match status" value="1"/>
</dbReference>
<dbReference type="InterPro" id="IPR003593">
    <property type="entry name" value="AAA+_ATPase"/>
</dbReference>
<keyword evidence="5" id="KW-0406">Ion transport</keyword>
<dbReference type="Proteomes" id="UP001254832">
    <property type="component" value="Unassembled WGS sequence"/>
</dbReference>
<name>A0AAP5GZ49_PAEAM</name>
<dbReference type="InterPro" id="IPR014137">
    <property type="entry name" value="Nickel_NikE"/>
</dbReference>
<dbReference type="Gene3D" id="3.40.50.300">
    <property type="entry name" value="P-loop containing nucleotide triphosphate hydrolases"/>
    <property type="match status" value="1"/>
</dbReference>
<dbReference type="GO" id="GO:0016887">
    <property type="term" value="F:ATP hydrolysis activity"/>
    <property type="evidence" value="ECO:0007669"/>
    <property type="project" value="InterPro"/>
</dbReference>
<evidence type="ECO:0000256" key="4">
    <source>
        <dbReference type="ARBA" id="ARBA00022840"/>
    </source>
</evidence>
<sequence length="276" mass="30362">MPRIREDGDLMLQVREVSHSYGKRNWLDRSGARPPVLANISLVIEKGECLGLLGTSGAGKSTLGKIILGLEKPTEGQVLFQGQDMYRASKSAMKGLRRDLQVVFQDCYSAVNPLMTAAQIIGEPLDNYERLSATDQRRVVGELLEQVGLKPEDASKYPHQFSGGQLQRVNIARAIALKPKLIVLDESISSLDMVHQTQILSLLAELRASYGLSYLFITHDIRAAMTICDRIAVMDQGLLVYNGSGNEGIVQSEHPAVRQLVSSILPEHPSDRIPFG</sequence>
<protein>
    <submittedName>
        <fullName evidence="7">Nickel transport system ATP-binding protein</fullName>
    </submittedName>
</protein>
<dbReference type="PROSITE" id="PS50893">
    <property type="entry name" value="ABC_TRANSPORTER_2"/>
    <property type="match status" value="1"/>
</dbReference>
<proteinExistence type="predicted"/>
<evidence type="ECO:0000256" key="1">
    <source>
        <dbReference type="ARBA" id="ARBA00022448"/>
    </source>
</evidence>
<dbReference type="InterPro" id="IPR017871">
    <property type="entry name" value="ABC_transporter-like_CS"/>
</dbReference>
<dbReference type="Pfam" id="PF00005">
    <property type="entry name" value="ABC_tran"/>
    <property type="match status" value="1"/>
</dbReference>
<evidence type="ECO:0000259" key="6">
    <source>
        <dbReference type="PROSITE" id="PS50893"/>
    </source>
</evidence>
<gene>
    <name evidence="7" type="ORF">J2W91_001419</name>
</gene>
<dbReference type="InterPro" id="IPR027417">
    <property type="entry name" value="P-loop_NTPase"/>
</dbReference>
<dbReference type="GO" id="GO:0005524">
    <property type="term" value="F:ATP binding"/>
    <property type="evidence" value="ECO:0007669"/>
    <property type="project" value="UniProtKB-KW"/>
</dbReference>
<dbReference type="AlphaFoldDB" id="A0AAP5GZ49"/>
<evidence type="ECO:0000256" key="3">
    <source>
        <dbReference type="ARBA" id="ARBA00022741"/>
    </source>
</evidence>
<dbReference type="SMART" id="SM00382">
    <property type="entry name" value="AAA"/>
    <property type="match status" value="1"/>
</dbReference>
<keyword evidence="3" id="KW-0547">Nucleotide-binding</keyword>
<comment type="caution">
    <text evidence="7">The sequence shown here is derived from an EMBL/GenBank/DDBJ whole genome shotgun (WGS) entry which is preliminary data.</text>
</comment>
<dbReference type="NCBIfam" id="TIGR02769">
    <property type="entry name" value="nickel_nikE"/>
    <property type="match status" value="1"/>
</dbReference>
<evidence type="ECO:0000313" key="7">
    <source>
        <dbReference type="EMBL" id="MDR6722967.1"/>
    </source>
</evidence>
<dbReference type="InterPro" id="IPR003439">
    <property type="entry name" value="ABC_transporter-like_ATP-bd"/>
</dbReference>
<keyword evidence="5" id="KW-0921">Nickel transport</keyword>
<dbReference type="PANTHER" id="PTHR43776">
    <property type="entry name" value="TRANSPORT ATP-BINDING PROTEIN"/>
    <property type="match status" value="1"/>
</dbReference>
<dbReference type="EMBL" id="JAVDTR010000003">
    <property type="protein sequence ID" value="MDR6722967.1"/>
    <property type="molecule type" value="Genomic_DNA"/>
</dbReference>
<accession>A0AAP5GZ49</accession>
<dbReference type="PROSITE" id="PS00211">
    <property type="entry name" value="ABC_TRANSPORTER_1"/>
    <property type="match status" value="1"/>
</dbReference>
<dbReference type="GO" id="GO:0016151">
    <property type="term" value="F:nickel cation binding"/>
    <property type="evidence" value="ECO:0007669"/>
    <property type="project" value="InterPro"/>
</dbReference>
<evidence type="ECO:0000256" key="5">
    <source>
        <dbReference type="ARBA" id="ARBA00023112"/>
    </source>
</evidence>
<evidence type="ECO:0000256" key="2">
    <source>
        <dbReference type="ARBA" id="ARBA00022596"/>
    </source>
</evidence>
<evidence type="ECO:0000313" key="8">
    <source>
        <dbReference type="Proteomes" id="UP001254832"/>
    </source>
</evidence>